<sequence>MLDHQQGIQHTQHAGDVQEQTLRQRRRAMARSAARKRRHKKLYRTTAPFSQSTTFIQFPPGPEQRQVTLSSDDAPRPMPPPKRILGNHLEPGYHGDIENNLRTRKLRGIL</sequence>
<name>A0A5B7DWW6_PORTR</name>
<proteinExistence type="predicted"/>
<keyword evidence="3" id="KW-1185">Reference proteome</keyword>
<organism evidence="2 3">
    <name type="scientific">Portunus trituberculatus</name>
    <name type="common">Swimming crab</name>
    <name type="synonym">Neptunus trituberculatus</name>
    <dbReference type="NCBI Taxonomy" id="210409"/>
    <lineage>
        <taxon>Eukaryota</taxon>
        <taxon>Metazoa</taxon>
        <taxon>Ecdysozoa</taxon>
        <taxon>Arthropoda</taxon>
        <taxon>Crustacea</taxon>
        <taxon>Multicrustacea</taxon>
        <taxon>Malacostraca</taxon>
        <taxon>Eumalacostraca</taxon>
        <taxon>Eucarida</taxon>
        <taxon>Decapoda</taxon>
        <taxon>Pleocyemata</taxon>
        <taxon>Brachyura</taxon>
        <taxon>Eubrachyura</taxon>
        <taxon>Portunoidea</taxon>
        <taxon>Portunidae</taxon>
        <taxon>Portuninae</taxon>
        <taxon>Portunus</taxon>
    </lineage>
</organism>
<feature type="compositionally biased region" description="Polar residues" evidence="1">
    <location>
        <begin position="1"/>
        <end position="12"/>
    </location>
</feature>
<evidence type="ECO:0000313" key="3">
    <source>
        <dbReference type="Proteomes" id="UP000324222"/>
    </source>
</evidence>
<feature type="compositionally biased region" description="Basic residues" evidence="1">
    <location>
        <begin position="23"/>
        <end position="43"/>
    </location>
</feature>
<feature type="compositionally biased region" description="Polar residues" evidence="1">
    <location>
        <begin position="47"/>
        <end position="56"/>
    </location>
</feature>
<comment type="caution">
    <text evidence="2">The sequence shown here is derived from an EMBL/GenBank/DDBJ whole genome shotgun (WGS) entry which is preliminary data.</text>
</comment>
<dbReference type="EMBL" id="VSRR010001480">
    <property type="protein sequence ID" value="MPC25579.1"/>
    <property type="molecule type" value="Genomic_DNA"/>
</dbReference>
<feature type="region of interest" description="Disordered" evidence="1">
    <location>
        <begin position="1"/>
        <end position="96"/>
    </location>
</feature>
<gene>
    <name evidence="2" type="ORF">E2C01_018697</name>
</gene>
<evidence type="ECO:0000313" key="2">
    <source>
        <dbReference type="EMBL" id="MPC25579.1"/>
    </source>
</evidence>
<dbReference type="AlphaFoldDB" id="A0A5B7DWW6"/>
<reference evidence="2 3" key="1">
    <citation type="submission" date="2019-05" db="EMBL/GenBank/DDBJ databases">
        <title>Another draft genome of Portunus trituberculatus and its Hox gene families provides insights of decapod evolution.</title>
        <authorList>
            <person name="Jeong J.-H."/>
            <person name="Song I."/>
            <person name="Kim S."/>
            <person name="Choi T."/>
            <person name="Kim D."/>
            <person name="Ryu S."/>
            <person name="Kim W."/>
        </authorList>
    </citation>
    <scope>NUCLEOTIDE SEQUENCE [LARGE SCALE GENOMIC DNA]</scope>
    <source>
        <tissue evidence="2">Muscle</tissue>
    </source>
</reference>
<evidence type="ECO:0000256" key="1">
    <source>
        <dbReference type="SAM" id="MobiDB-lite"/>
    </source>
</evidence>
<dbReference type="Proteomes" id="UP000324222">
    <property type="component" value="Unassembled WGS sequence"/>
</dbReference>
<accession>A0A5B7DWW6</accession>
<protein>
    <submittedName>
        <fullName evidence="2">Uncharacterized protein</fullName>
    </submittedName>
</protein>